<gene>
    <name evidence="1" type="ORF">BV22DRAFT_1044444</name>
</gene>
<proteinExistence type="predicted"/>
<dbReference type="Proteomes" id="UP000790709">
    <property type="component" value="Unassembled WGS sequence"/>
</dbReference>
<dbReference type="EMBL" id="MU266350">
    <property type="protein sequence ID" value="KAH7928645.1"/>
    <property type="molecule type" value="Genomic_DNA"/>
</dbReference>
<accession>A0ACB8BRQ3</accession>
<sequence>MTKVASSKSISSSRANPMGSRPSQNSTSPETSANQAVGDIAKNYGDQDETEDHPMSPGITNSPDLPGELEMTPPPDLSSPMVGATEIDIDKNLDSFFLGTSGVNDSMHAPTARTKVVNANASHTPSQRTRITISTRTPAHDRKPSTAEIIKAQLATANVNRALTHHSALNVGVPAAHATPSPEKGFPIIHLSSPAQLLHFLSPSILSYWAEEVAEPKCLLRIFDYDGTDASTRASKLADLLRTTIISIAPYTFRQKLNPNVAAPSAELGREKEGSPEGFLLHQIPEDYLNILLTQRIWSTPAITFEACPFVNDTMPTFLFTLKGLSARHGIDVAHIVRNVWNDEVSQHDIEQILSYAYDLSSEGIYEAKIRLLTSIEIERLDFKEKGSIPAPRYNVMAQSPTTDPEVWTRLRVYLRELPYPSPIDGIGHFEDSFSPCGLCHSVAHPRGLCPFPNIPNWFGGGHTKETVKAKETPSNMKFKGKGKRTN</sequence>
<evidence type="ECO:0000313" key="1">
    <source>
        <dbReference type="EMBL" id="KAH7928645.1"/>
    </source>
</evidence>
<reference evidence="1" key="1">
    <citation type="journal article" date="2021" name="New Phytol.">
        <title>Evolutionary innovations through gain and loss of genes in the ectomycorrhizal Boletales.</title>
        <authorList>
            <person name="Wu G."/>
            <person name="Miyauchi S."/>
            <person name="Morin E."/>
            <person name="Kuo A."/>
            <person name="Drula E."/>
            <person name="Varga T."/>
            <person name="Kohler A."/>
            <person name="Feng B."/>
            <person name="Cao Y."/>
            <person name="Lipzen A."/>
            <person name="Daum C."/>
            <person name="Hundley H."/>
            <person name="Pangilinan J."/>
            <person name="Johnson J."/>
            <person name="Barry K."/>
            <person name="LaButti K."/>
            <person name="Ng V."/>
            <person name="Ahrendt S."/>
            <person name="Min B."/>
            <person name="Choi I.G."/>
            <person name="Park H."/>
            <person name="Plett J.M."/>
            <person name="Magnuson J."/>
            <person name="Spatafora J.W."/>
            <person name="Nagy L.G."/>
            <person name="Henrissat B."/>
            <person name="Grigoriev I.V."/>
            <person name="Yang Z.L."/>
            <person name="Xu J."/>
            <person name="Martin F.M."/>
        </authorList>
    </citation>
    <scope>NUCLEOTIDE SEQUENCE</scope>
    <source>
        <strain evidence="1">KUC20120723A-06</strain>
    </source>
</reference>
<keyword evidence="2" id="KW-1185">Reference proteome</keyword>
<organism evidence="1 2">
    <name type="scientific">Leucogyrophana mollusca</name>
    <dbReference type="NCBI Taxonomy" id="85980"/>
    <lineage>
        <taxon>Eukaryota</taxon>
        <taxon>Fungi</taxon>
        <taxon>Dikarya</taxon>
        <taxon>Basidiomycota</taxon>
        <taxon>Agaricomycotina</taxon>
        <taxon>Agaricomycetes</taxon>
        <taxon>Agaricomycetidae</taxon>
        <taxon>Boletales</taxon>
        <taxon>Boletales incertae sedis</taxon>
        <taxon>Leucogyrophana</taxon>
    </lineage>
</organism>
<evidence type="ECO:0000313" key="2">
    <source>
        <dbReference type="Proteomes" id="UP000790709"/>
    </source>
</evidence>
<name>A0ACB8BRQ3_9AGAM</name>
<protein>
    <submittedName>
        <fullName evidence="1">Uncharacterized protein</fullName>
    </submittedName>
</protein>
<comment type="caution">
    <text evidence="1">The sequence shown here is derived from an EMBL/GenBank/DDBJ whole genome shotgun (WGS) entry which is preliminary data.</text>
</comment>